<dbReference type="AlphaFoldDB" id="A0AAN8X2H0"/>
<reference evidence="8 9" key="1">
    <citation type="submission" date="2023-11" db="EMBL/GenBank/DDBJ databases">
        <title>Halocaridina rubra genome assembly.</title>
        <authorList>
            <person name="Smith C."/>
        </authorList>
    </citation>
    <scope>NUCLEOTIDE SEQUENCE [LARGE SCALE GENOMIC DNA]</scope>
    <source>
        <strain evidence="8">EP-1</strain>
        <tissue evidence="8">Whole</tissue>
    </source>
</reference>
<keyword evidence="9" id="KW-1185">Reference proteome</keyword>
<evidence type="ECO:0000256" key="1">
    <source>
        <dbReference type="ARBA" id="ARBA00004141"/>
    </source>
</evidence>
<evidence type="ECO:0000256" key="6">
    <source>
        <dbReference type="SAM" id="Phobius"/>
    </source>
</evidence>
<evidence type="ECO:0000313" key="8">
    <source>
        <dbReference type="EMBL" id="KAK7075317.1"/>
    </source>
</evidence>
<feature type="domain" description="Polycystin cation channel PKD1/PKD2" evidence="7">
    <location>
        <begin position="10"/>
        <end position="133"/>
    </location>
</feature>
<evidence type="ECO:0000313" key="9">
    <source>
        <dbReference type="Proteomes" id="UP001381693"/>
    </source>
</evidence>
<keyword evidence="4 6" id="KW-1133">Transmembrane helix</keyword>
<dbReference type="Pfam" id="PF08016">
    <property type="entry name" value="PKD_channel"/>
    <property type="match status" value="1"/>
</dbReference>
<keyword evidence="3 6" id="KW-0812">Transmembrane</keyword>
<comment type="similarity">
    <text evidence="2">Belongs to the polycystin family.</text>
</comment>
<feature type="non-terminal residue" evidence="8">
    <location>
        <position position="1"/>
    </location>
</feature>
<feature type="transmembrane region" description="Helical" evidence="6">
    <location>
        <begin position="95"/>
        <end position="117"/>
    </location>
</feature>
<dbReference type="EMBL" id="JAXCGZ010011325">
    <property type="protein sequence ID" value="KAK7075317.1"/>
    <property type="molecule type" value="Genomic_DNA"/>
</dbReference>
<evidence type="ECO:0000259" key="7">
    <source>
        <dbReference type="Pfam" id="PF08016"/>
    </source>
</evidence>
<comment type="subcellular location">
    <subcellularLocation>
        <location evidence="1">Membrane</location>
        <topology evidence="1">Multi-pass membrane protein</topology>
    </subcellularLocation>
</comment>
<evidence type="ECO:0000256" key="3">
    <source>
        <dbReference type="ARBA" id="ARBA00022692"/>
    </source>
</evidence>
<dbReference type="PANTHER" id="PTHR10877:SF150">
    <property type="entry name" value="REJ DOMAIN-CONTAINING PROTEIN"/>
    <property type="match status" value="1"/>
</dbReference>
<dbReference type="GO" id="GO:0016020">
    <property type="term" value="C:membrane"/>
    <property type="evidence" value="ECO:0007669"/>
    <property type="project" value="UniProtKB-SubCell"/>
</dbReference>
<organism evidence="8 9">
    <name type="scientific">Halocaridina rubra</name>
    <name type="common">Hawaiian red shrimp</name>
    <dbReference type="NCBI Taxonomy" id="373956"/>
    <lineage>
        <taxon>Eukaryota</taxon>
        <taxon>Metazoa</taxon>
        <taxon>Ecdysozoa</taxon>
        <taxon>Arthropoda</taxon>
        <taxon>Crustacea</taxon>
        <taxon>Multicrustacea</taxon>
        <taxon>Malacostraca</taxon>
        <taxon>Eumalacostraca</taxon>
        <taxon>Eucarida</taxon>
        <taxon>Decapoda</taxon>
        <taxon>Pleocyemata</taxon>
        <taxon>Caridea</taxon>
        <taxon>Atyoidea</taxon>
        <taxon>Atyidae</taxon>
        <taxon>Halocaridina</taxon>
    </lineage>
</organism>
<evidence type="ECO:0000256" key="5">
    <source>
        <dbReference type="ARBA" id="ARBA00023136"/>
    </source>
</evidence>
<protein>
    <recommendedName>
        <fullName evidence="7">Polycystin cation channel PKD1/PKD2 domain-containing protein</fullName>
    </recommendedName>
</protein>
<sequence>FDGIRLMQHHDNFGLFIIACEIAYVLFVVYFTVKECRLFYKQRMHYFDSYWSYAEIAIISACYLSILFYGLRYLATRKVLDIFRQTYGNGYMRMTYAAFLDEIFGYLVAFIVFVGTLKFTKLLRFNKRIGSYTKN</sequence>
<dbReference type="InterPro" id="IPR013122">
    <property type="entry name" value="PKD1_2_channel"/>
</dbReference>
<dbReference type="GO" id="GO:0005262">
    <property type="term" value="F:calcium channel activity"/>
    <property type="evidence" value="ECO:0007669"/>
    <property type="project" value="TreeGrafter"/>
</dbReference>
<keyword evidence="5 6" id="KW-0472">Membrane</keyword>
<feature type="transmembrane region" description="Helical" evidence="6">
    <location>
        <begin position="53"/>
        <end position="75"/>
    </location>
</feature>
<dbReference type="PANTHER" id="PTHR10877">
    <property type="entry name" value="POLYCYSTIN FAMILY MEMBER"/>
    <property type="match status" value="1"/>
</dbReference>
<feature type="transmembrane region" description="Helical" evidence="6">
    <location>
        <begin position="12"/>
        <end position="33"/>
    </location>
</feature>
<proteinExistence type="inferred from homology"/>
<comment type="caution">
    <text evidence="8">The sequence shown here is derived from an EMBL/GenBank/DDBJ whole genome shotgun (WGS) entry which is preliminary data.</text>
</comment>
<evidence type="ECO:0000256" key="2">
    <source>
        <dbReference type="ARBA" id="ARBA00007200"/>
    </source>
</evidence>
<dbReference type="InterPro" id="IPR051223">
    <property type="entry name" value="Polycystin"/>
</dbReference>
<evidence type="ECO:0000256" key="4">
    <source>
        <dbReference type="ARBA" id="ARBA00022989"/>
    </source>
</evidence>
<gene>
    <name evidence="8" type="ORF">SK128_002082</name>
</gene>
<name>A0AAN8X2H0_HALRR</name>
<dbReference type="Proteomes" id="UP001381693">
    <property type="component" value="Unassembled WGS sequence"/>
</dbReference>
<accession>A0AAN8X2H0</accession>
<dbReference type="GO" id="GO:0050982">
    <property type="term" value="P:detection of mechanical stimulus"/>
    <property type="evidence" value="ECO:0007669"/>
    <property type="project" value="TreeGrafter"/>
</dbReference>